<dbReference type="RefSeq" id="XP_009064902.1">
    <property type="nucleotide sequence ID" value="XM_009066654.1"/>
</dbReference>
<keyword evidence="3" id="KW-0227">DNA damage</keyword>
<dbReference type="CTD" id="20251482"/>
<feature type="non-terminal residue" evidence="6">
    <location>
        <position position="1"/>
    </location>
</feature>
<dbReference type="PANTHER" id="PTHR22980:SF0">
    <property type="entry name" value="CENTROMERE PROTEIN S"/>
    <property type="match status" value="1"/>
</dbReference>
<dbReference type="GO" id="GO:0006281">
    <property type="term" value="P:DNA repair"/>
    <property type="evidence" value="ECO:0007669"/>
    <property type="project" value="UniProtKB-KW"/>
</dbReference>
<dbReference type="STRING" id="225164.V3Z1H7"/>
<evidence type="ECO:0000256" key="5">
    <source>
        <dbReference type="ARBA" id="ARBA00023204"/>
    </source>
</evidence>
<dbReference type="GeneID" id="20251482"/>
<feature type="non-terminal residue" evidence="6">
    <location>
        <position position="82"/>
    </location>
</feature>
<dbReference type="OMA" id="WTQIENV"/>
<evidence type="ECO:0000313" key="7">
    <source>
        <dbReference type="Proteomes" id="UP000030746"/>
    </source>
</evidence>
<dbReference type="InterPro" id="IPR009072">
    <property type="entry name" value="Histone-fold"/>
</dbReference>
<dbReference type="KEGG" id="lgi:LOTGIDRAFT_59040"/>
<evidence type="ECO:0000256" key="2">
    <source>
        <dbReference type="ARBA" id="ARBA00016400"/>
    </source>
</evidence>
<evidence type="ECO:0000313" key="6">
    <source>
        <dbReference type="EMBL" id="ESO84373.1"/>
    </source>
</evidence>
<organism evidence="6 7">
    <name type="scientific">Lottia gigantea</name>
    <name type="common">Giant owl limpet</name>
    <dbReference type="NCBI Taxonomy" id="225164"/>
    <lineage>
        <taxon>Eukaryota</taxon>
        <taxon>Metazoa</taxon>
        <taxon>Spiralia</taxon>
        <taxon>Lophotrochozoa</taxon>
        <taxon>Mollusca</taxon>
        <taxon>Gastropoda</taxon>
        <taxon>Patellogastropoda</taxon>
        <taxon>Lottioidea</taxon>
        <taxon>Lottiidae</taxon>
        <taxon>Lottia</taxon>
    </lineage>
</organism>
<reference evidence="6 7" key="1">
    <citation type="journal article" date="2013" name="Nature">
        <title>Insights into bilaterian evolution from three spiralian genomes.</title>
        <authorList>
            <person name="Simakov O."/>
            <person name="Marletaz F."/>
            <person name="Cho S.J."/>
            <person name="Edsinger-Gonzales E."/>
            <person name="Havlak P."/>
            <person name="Hellsten U."/>
            <person name="Kuo D.H."/>
            <person name="Larsson T."/>
            <person name="Lv J."/>
            <person name="Arendt D."/>
            <person name="Savage R."/>
            <person name="Osoegawa K."/>
            <person name="de Jong P."/>
            <person name="Grimwood J."/>
            <person name="Chapman J.A."/>
            <person name="Shapiro H."/>
            <person name="Aerts A."/>
            <person name="Otillar R.P."/>
            <person name="Terry A.Y."/>
            <person name="Boore J.L."/>
            <person name="Grigoriev I.V."/>
            <person name="Lindberg D.R."/>
            <person name="Seaver E.C."/>
            <person name="Weisblat D.A."/>
            <person name="Putnam N.H."/>
            <person name="Rokhsar D.S."/>
        </authorList>
    </citation>
    <scope>NUCLEOTIDE SEQUENCE [LARGE SCALE GENOMIC DNA]</scope>
</reference>
<dbReference type="InterPro" id="IPR029003">
    <property type="entry name" value="CENP-S/Mhf1"/>
</dbReference>
<dbReference type="EMBL" id="KB203534">
    <property type="protein sequence ID" value="ESO84373.1"/>
    <property type="molecule type" value="Genomic_DNA"/>
</dbReference>
<protein>
    <recommendedName>
        <fullName evidence="2">Centromere protein S</fullName>
    </recommendedName>
</protein>
<dbReference type="PANTHER" id="PTHR22980">
    <property type="entry name" value="CORTISTATIN"/>
    <property type="match status" value="1"/>
</dbReference>
<gene>
    <name evidence="6" type="ORF">LOTGIDRAFT_59040</name>
</gene>
<dbReference type="Pfam" id="PF15630">
    <property type="entry name" value="CENP-S"/>
    <property type="match status" value="1"/>
</dbReference>
<evidence type="ECO:0000256" key="4">
    <source>
        <dbReference type="ARBA" id="ARBA00023125"/>
    </source>
</evidence>
<dbReference type="OrthoDB" id="1872155at2759"/>
<dbReference type="GO" id="GO:0031297">
    <property type="term" value="P:replication fork processing"/>
    <property type="evidence" value="ECO:0007669"/>
    <property type="project" value="TreeGrafter"/>
</dbReference>
<dbReference type="GO" id="GO:0003677">
    <property type="term" value="F:DNA binding"/>
    <property type="evidence" value="ECO:0007669"/>
    <property type="project" value="UniProtKB-KW"/>
</dbReference>
<proteinExistence type="inferred from homology"/>
<keyword evidence="5" id="KW-0234">DNA repair</keyword>
<dbReference type="CDD" id="cd22919">
    <property type="entry name" value="HFD_CENP-S"/>
    <property type="match status" value="1"/>
</dbReference>
<accession>V3Z1H7</accession>
<dbReference type="Proteomes" id="UP000030746">
    <property type="component" value="Unassembled WGS sequence"/>
</dbReference>
<keyword evidence="7" id="KW-1185">Reference proteome</keyword>
<dbReference type="HOGENOM" id="CLU_100369_3_1_1"/>
<evidence type="ECO:0000256" key="1">
    <source>
        <dbReference type="ARBA" id="ARBA00006612"/>
    </source>
</evidence>
<sequence length="82" mass="9168">QRLKAAVFFSVVQICKQVEEDTGCTINKQVTASISELTCKQFENVATDIELFAKHAKRSTINTDDVKLLVRKTPNLVNIEAD</sequence>
<dbReference type="GO" id="GO:0000712">
    <property type="term" value="P:resolution of meiotic recombination intermediates"/>
    <property type="evidence" value="ECO:0007669"/>
    <property type="project" value="TreeGrafter"/>
</dbReference>
<comment type="similarity">
    <text evidence="1">Belongs to the TAF9 family. CENP-S/MHF1 subfamily.</text>
</comment>
<dbReference type="GO" id="GO:0046982">
    <property type="term" value="F:protein heterodimerization activity"/>
    <property type="evidence" value="ECO:0007669"/>
    <property type="project" value="InterPro"/>
</dbReference>
<dbReference type="Gene3D" id="1.10.20.10">
    <property type="entry name" value="Histone, subunit A"/>
    <property type="match status" value="1"/>
</dbReference>
<dbReference type="GO" id="GO:0003682">
    <property type="term" value="F:chromatin binding"/>
    <property type="evidence" value="ECO:0007669"/>
    <property type="project" value="TreeGrafter"/>
</dbReference>
<evidence type="ECO:0000256" key="3">
    <source>
        <dbReference type="ARBA" id="ARBA00022763"/>
    </source>
</evidence>
<dbReference type="AlphaFoldDB" id="V3Z1H7"/>
<keyword evidence="4" id="KW-0238">DNA-binding</keyword>
<dbReference type="SUPFAM" id="SSF47113">
    <property type="entry name" value="Histone-fold"/>
    <property type="match status" value="1"/>
</dbReference>
<name>V3Z1H7_LOTGI</name>
<dbReference type="GO" id="GO:0071821">
    <property type="term" value="C:FANCM-MHF complex"/>
    <property type="evidence" value="ECO:0007669"/>
    <property type="project" value="InterPro"/>
</dbReference>